<feature type="compositionally biased region" description="Polar residues" evidence="1">
    <location>
        <begin position="211"/>
        <end position="223"/>
    </location>
</feature>
<dbReference type="Proteomes" id="UP001205998">
    <property type="component" value="Unassembled WGS sequence"/>
</dbReference>
<feature type="region of interest" description="Disordered" evidence="1">
    <location>
        <begin position="51"/>
        <end position="73"/>
    </location>
</feature>
<dbReference type="GO" id="GO:0035035">
    <property type="term" value="F:histone acetyltransferase binding"/>
    <property type="evidence" value="ECO:0007669"/>
    <property type="project" value="TreeGrafter"/>
</dbReference>
<evidence type="ECO:0000259" key="2">
    <source>
        <dbReference type="PROSITE" id="PS52052"/>
    </source>
</evidence>
<feature type="region of interest" description="Disordered" evidence="1">
    <location>
        <begin position="192"/>
        <end position="223"/>
    </location>
</feature>
<feature type="region of interest" description="Disordered" evidence="1">
    <location>
        <begin position="672"/>
        <end position="709"/>
    </location>
</feature>
<feature type="compositionally biased region" description="Basic and acidic residues" evidence="1">
    <location>
        <begin position="192"/>
        <end position="210"/>
    </location>
</feature>
<name>A0AAD5ATA6_SILAS</name>
<dbReference type="Pfam" id="PF15275">
    <property type="entry name" value="PEHE"/>
    <property type="match status" value="1"/>
</dbReference>
<evidence type="ECO:0000313" key="3">
    <source>
        <dbReference type="EMBL" id="KAI5621770.1"/>
    </source>
</evidence>
<dbReference type="PANTHER" id="PTHR22443:SF19">
    <property type="entry name" value="KAT8 REGULATORY NSL COMPLEX SUBUNIT 1-RELATED"/>
    <property type="match status" value="1"/>
</dbReference>
<reference evidence="3" key="1">
    <citation type="submission" date="2018-07" db="EMBL/GenBank/DDBJ databases">
        <title>Comparative genomics of catfishes provides insights into carnivory and benthic adaptation.</title>
        <authorList>
            <person name="Zhang Y."/>
            <person name="Wang D."/>
            <person name="Peng Z."/>
            <person name="Zheng S."/>
            <person name="Shao F."/>
            <person name="Tao W."/>
        </authorList>
    </citation>
    <scope>NUCLEOTIDE SEQUENCE</scope>
    <source>
        <strain evidence="3">Chongqing</strain>
    </source>
</reference>
<feature type="region of interest" description="Disordered" evidence="1">
    <location>
        <begin position="343"/>
        <end position="364"/>
    </location>
</feature>
<dbReference type="EMBL" id="MU551630">
    <property type="protein sequence ID" value="KAI5621770.1"/>
    <property type="molecule type" value="Genomic_DNA"/>
</dbReference>
<organism evidence="3 4">
    <name type="scientific">Silurus asotus</name>
    <name type="common">Amur catfish</name>
    <name type="synonym">Parasilurus asotus</name>
    <dbReference type="NCBI Taxonomy" id="30991"/>
    <lineage>
        <taxon>Eukaryota</taxon>
        <taxon>Metazoa</taxon>
        <taxon>Chordata</taxon>
        <taxon>Craniata</taxon>
        <taxon>Vertebrata</taxon>
        <taxon>Euteleostomi</taxon>
        <taxon>Actinopterygii</taxon>
        <taxon>Neopterygii</taxon>
        <taxon>Teleostei</taxon>
        <taxon>Ostariophysi</taxon>
        <taxon>Siluriformes</taxon>
        <taxon>Siluridae</taxon>
        <taxon>Silurus</taxon>
    </lineage>
</organism>
<dbReference type="InterPro" id="IPR026180">
    <property type="entry name" value="NSL1"/>
</dbReference>
<evidence type="ECO:0000256" key="1">
    <source>
        <dbReference type="SAM" id="MobiDB-lite"/>
    </source>
</evidence>
<feature type="domain" description="PEHE" evidence="2">
    <location>
        <begin position="789"/>
        <end position="950"/>
    </location>
</feature>
<dbReference type="AlphaFoldDB" id="A0AAD5ATA6"/>
<accession>A0AAD5ATA6</accession>
<feature type="compositionally biased region" description="Low complexity" evidence="1">
    <location>
        <begin position="982"/>
        <end position="991"/>
    </location>
</feature>
<evidence type="ECO:0000313" key="4">
    <source>
        <dbReference type="Proteomes" id="UP001205998"/>
    </source>
</evidence>
<comment type="caution">
    <text evidence="3">The sequence shown here is derived from an EMBL/GenBank/DDBJ whole genome shotgun (WGS) entry which is preliminary data.</text>
</comment>
<dbReference type="SMART" id="SM01300">
    <property type="entry name" value="PEHE"/>
    <property type="match status" value="1"/>
</dbReference>
<keyword evidence="4" id="KW-1185">Reference proteome</keyword>
<sequence length="1018" mass="112760">MAAMAPALTDTPADTHRIRLKLAPSSSAINPTAVEENGATGRVLVPTNGAVKRKTSSDKEDHLSCSAGTFNKEESGRDLGKIQQLVTSYRCSDETLKLQNVFDILPGFLQRKHHTLELSEEQLKSIMSGGNASGLPPLPQSGNVNGVARKITKASRDSSSVTMNGGKYGQTALPFSHGGLMGNGLVRDAAEHHQCPRGVSRDRLNNRDISESPSSFHLPSQNVSNRLTPLSAEVSLPPFHSSNSLGGDLHSRSQQVESRHLEIEGRLRRLRKRLQVVQAKQVERHVQQQLGGLLDSTLGSRDSRVHQERSEASRFLRDESAPGELERLALNCCTNLRAAESAFDSDVTESSSGGETDIEEDELARPDVEQRHISLWRRAEGRYAVERSSIISHWNWLQAHVSDLEYRIRQHTDIYRHIRTSKGGVVLGESSVCETAAENSGGGVSRTESLTCPQLPDAEGTNSSLSTLGVSMETSLRKGFPPVRHVNGVINSLRCGSPAVSEAEQQRLSADSSCVAARTRPLISCRKRRLIRPCTLTLLHTKVQTARWHGCDISSQCVMCCSRPAAPSHTLFQRPLLERLAQFDPCVHPILSFTDDVGMGLHLQRAMKCHWQGRPLDKIKPIKKLSLKHPKFSPSGRLIDPSSSSSTSCSKDKFKLASSYFSTVRLSHHRVRPEKLYRHQQSDNESRQLYRAERSHTRKRPREHSLERDNVSKVYMEVTSPSSALTTPTLSPVVRQLSSSEIPTPCSFTTTPQQAQRKRRVESSFDINNIVIPMSVAATTRVEKLQYKEILTPSWREVNIMAIHISEEDDAVEIEDLSDAAFSQLHLPYEDQERSRWSWTSSSVAKRRGSRSYKSVDGRSTPLLGGTNPSTPQPSSPDLSHFPLLQDYNSAPSPSPSPSSPASPELLTLTHTHSHTHTPASRDSHRLLSNEDTRCSTPDTSYDETPVQPWECRSFPLDADPAQDPEQQASAGCDRTCRTIRRISSCRSGSRSECEGEPPSPLPEDTGRHRSNSHRHTH</sequence>
<dbReference type="GO" id="GO:0044545">
    <property type="term" value="C:NSL complex"/>
    <property type="evidence" value="ECO:0007669"/>
    <property type="project" value="TreeGrafter"/>
</dbReference>
<feature type="compositionally biased region" description="Basic and acidic residues" evidence="1">
    <location>
        <begin position="673"/>
        <end position="695"/>
    </location>
</feature>
<dbReference type="PROSITE" id="PS52052">
    <property type="entry name" value="PEHE"/>
    <property type="match status" value="1"/>
</dbReference>
<dbReference type="InterPro" id="IPR029332">
    <property type="entry name" value="PEHE_dom"/>
</dbReference>
<feature type="compositionally biased region" description="Basic and acidic residues" evidence="1">
    <location>
        <begin position="920"/>
        <end position="934"/>
    </location>
</feature>
<feature type="non-terminal residue" evidence="3">
    <location>
        <position position="1018"/>
    </location>
</feature>
<feature type="compositionally biased region" description="Basic residues" evidence="1">
    <location>
        <begin position="1009"/>
        <end position="1018"/>
    </location>
</feature>
<feature type="region of interest" description="Disordered" evidence="1">
    <location>
        <begin position="848"/>
        <end position="1018"/>
    </location>
</feature>
<proteinExistence type="predicted"/>
<protein>
    <submittedName>
        <fullName evidence="3">KAT8 regulatory NSL complex subunit 1</fullName>
    </submittedName>
</protein>
<feature type="region of interest" description="Disordered" evidence="1">
    <location>
        <begin position="234"/>
        <end position="253"/>
    </location>
</feature>
<feature type="compositionally biased region" description="Low complexity" evidence="1">
    <location>
        <begin position="902"/>
        <end position="911"/>
    </location>
</feature>
<dbReference type="Gene3D" id="6.10.250.3170">
    <property type="match status" value="1"/>
</dbReference>
<gene>
    <name evidence="3" type="ORF">C0J50_18827</name>
</gene>
<dbReference type="PANTHER" id="PTHR22443">
    <property type="entry name" value="NON-SPECIFIC LETHAL 1, ISOFORM M"/>
    <property type="match status" value="1"/>
</dbReference>